<dbReference type="SUPFAM" id="SSF53300">
    <property type="entry name" value="vWA-like"/>
    <property type="match status" value="2"/>
</dbReference>
<dbReference type="PATRIC" id="fig|2198.4.peg.1291"/>
<accession>A0A124FSB7</accession>
<feature type="non-terminal residue" evidence="2">
    <location>
        <position position="1"/>
    </location>
</feature>
<dbReference type="InterPro" id="IPR036465">
    <property type="entry name" value="vWFA_dom_sf"/>
</dbReference>
<dbReference type="PANTHER" id="PTHR33608:SF6">
    <property type="entry name" value="BLL2464 PROTEIN"/>
    <property type="match status" value="1"/>
</dbReference>
<dbReference type="PROSITE" id="PS50234">
    <property type="entry name" value="VWFA"/>
    <property type="match status" value="1"/>
</dbReference>
<dbReference type="AlphaFoldDB" id="A0A124FSB7"/>
<dbReference type="EMBL" id="LGGD01000104">
    <property type="protein sequence ID" value="KUK61762.1"/>
    <property type="molecule type" value="Genomic_DNA"/>
</dbReference>
<protein>
    <recommendedName>
        <fullName evidence="1">VWFA domain-containing protein</fullName>
    </recommendedName>
</protein>
<dbReference type="Gene3D" id="3.40.50.410">
    <property type="entry name" value="von Willebrand factor, type A domain"/>
    <property type="match status" value="2"/>
</dbReference>
<feature type="domain" description="VWFA" evidence="1">
    <location>
        <begin position="327"/>
        <end position="512"/>
    </location>
</feature>
<dbReference type="Proteomes" id="UP000054323">
    <property type="component" value="Unassembled WGS sequence"/>
</dbReference>
<name>A0A124FSB7_9EURY</name>
<dbReference type="Pfam" id="PF13519">
    <property type="entry name" value="VWA_2"/>
    <property type="match status" value="1"/>
</dbReference>
<sequence>QIRRIELRTAAQADGSCLGPRRSPFKGSGMALANLREYLPGDDARAIDWKASARMDRLVVREFEEERSRTYYLVLDRSGSATFGSSTSKDRRILEVAASLIFAAHRQNGQVGLCIVTDRVEAFIPARPGRSQVIRLVQALISHRSTGTGTDLAAAFRFLCTRVRRRCSVIVLSDFDDPGFVRALSHLRRRHETTAIRVTDPAEYCLPDVGHAILEDPETGEQVFVDTSDPAFRRAYDDAVAAADRRIEGVGLAGIPVLCFLYRRAVRERSYAALTFSRVAVAAKIRTPGRLPRPHALFALALLALALILVGLADPHIPLEGVDEGVSVVLVIDTSGSMQATDYSPTRLDAAKTAAEILLSRLNPDDYAGIVVFESGATSAAYLSPDRDRVIERLYGIRGRDGQTALGDGLALGVDMADSIPNRHRVVILLSDGVSNAGTFSPEEAASYACERSVPVYTIGIGSTGPVTGTTESAALDEETLRAIARTTGGEYYAAADEGTLAAIYAGLTDEIPREPKDTSICLVFFAGAIGVLLLEMYLRYGRGRILP</sequence>
<evidence type="ECO:0000259" key="1">
    <source>
        <dbReference type="PROSITE" id="PS50234"/>
    </source>
</evidence>
<evidence type="ECO:0000313" key="3">
    <source>
        <dbReference type="Proteomes" id="UP000054323"/>
    </source>
</evidence>
<organism evidence="2 3">
    <name type="scientific">Methanoculleus marisnigri</name>
    <dbReference type="NCBI Taxonomy" id="2198"/>
    <lineage>
        <taxon>Archaea</taxon>
        <taxon>Methanobacteriati</taxon>
        <taxon>Methanobacteriota</taxon>
        <taxon>Stenosarchaea group</taxon>
        <taxon>Methanomicrobia</taxon>
        <taxon>Methanomicrobiales</taxon>
        <taxon>Methanomicrobiaceae</taxon>
        <taxon>Methanoculleus</taxon>
    </lineage>
</organism>
<comment type="caution">
    <text evidence="2">The sequence shown here is derived from an EMBL/GenBank/DDBJ whole genome shotgun (WGS) entry which is preliminary data.</text>
</comment>
<gene>
    <name evidence="2" type="ORF">XD82_0972</name>
</gene>
<reference evidence="3" key="1">
    <citation type="journal article" date="2015" name="MBio">
        <title>Genome-Resolved Metagenomic Analysis Reveals Roles for Candidate Phyla and Other Microbial Community Members in Biogeochemical Transformations in Oil Reservoirs.</title>
        <authorList>
            <person name="Hu P."/>
            <person name="Tom L."/>
            <person name="Singh A."/>
            <person name="Thomas B.C."/>
            <person name="Baker B.J."/>
            <person name="Piceno Y.M."/>
            <person name="Andersen G.L."/>
            <person name="Banfield J.F."/>
        </authorList>
    </citation>
    <scope>NUCLEOTIDE SEQUENCE [LARGE SCALE GENOMIC DNA]</scope>
</reference>
<dbReference type="InterPro" id="IPR002035">
    <property type="entry name" value="VWF_A"/>
</dbReference>
<dbReference type="InterPro" id="IPR002881">
    <property type="entry name" value="DUF58"/>
</dbReference>
<proteinExistence type="predicted"/>
<dbReference type="PANTHER" id="PTHR33608">
    <property type="entry name" value="BLL2464 PROTEIN"/>
    <property type="match status" value="1"/>
</dbReference>
<dbReference type="SMART" id="SM00327">
    <property type="entry name" value="VWA"/>
    <property type="match status" value="1"/>
</dbReference>
<dbReference type="Pfam" id="PF01882">
    <property type="entry name" value="DUF58"/>
    <property type="match status" value="1"/>
</dbReference>
<evidence type="ECO:0000313" key="2">
    <source>
        <dbReference type="EMBL" id="KUK61762.1"/>
    </source>
</evidence>